<feature type="region of interest" description="Disordered" evidence="5">
    <location>
        <begin position="1"/>
        <end position="20"/>
    </location>
</feature>
<gene>
    <name evidence="8" type="ORF">GCM10020260_06590</name>
</gene>
<evidence type="ECO:0000256" key="1">
    <source>
        <dbReference type="ARBA" id="ARBA00004141"/>
    </source>
</evidence>
<comment type="caution">
    <text evidence="8">The sequence shown here is derived from an EMBL/GenBank/DDBJ whole genome shotgun (WGS) entry which is preliminary data.</text>
</comment>
<keyword evidence="3 6" id="KW-1133">Transmembrane helix</keyword>
<evidence type="ECO:0000256" key="2">
    <source>
        <dbReference type="ARBA" id="ARBA00022692"/>
    </source>
</evidence>
<feature type="transmembrane region" description="Helical" evidence="6">
    <location>
        <begin position="137"/>
        <end position="155"/>
    </location>
</feature>
<keyword evidence="4 6" id="KW-0472">Membrane</keyword>
<evidence type="ECO:0000313" key="8">
    <source>
        <dbReference type="EMBL" id="GAA3281278.1"/>
    </source>
</evidence>
<name>A0ABP6RCZ8_9MICC</name>
<comment type="subcellular location">
    <subcellularLocation>
        <location evidence="1">Membrane</location>
        <topology evidence="1">Multi-pass membrane protein</topology>
    </subcellularLocation>
</comment>
<dbReference type="Pfam" id="PF13515">
    <property type="entry name" value="FUSC_2"/>
    <property type="match status" value="1"/>
</dbReference>
<feature type="domain" description="Integral membrane bound transporter" evidence="7">
    <location>
        <begin position="79"/>
        <end position="202"/>
    </location>
</feature>
<dbReference type="RefSeq" id="WP_344718154.1">
    <property type="nucleotide sequence ID" value="NZ_BAAAYG010000003.1"/>
</dbReference>
<feature type="region of interest" description="Disordered" evidence="5">
    <location>
        <begin position="411"/>
        <end position="430"/>
    </location>
</feature>
<evidence type="ECO:0000256" key="4">
    <source>
        <dbReference type="ARBA" id="ARBA00023136"/>
    </source>
</evidence>
<protein>
    <recommendedName>
        <fullName evidence="7">Integral membrane bound transporter domain-containing protein</fullName>
    </recommendedName>
</protein>
<dbReference type="InterPro" id="IPR049453">
    <property type="entry name" value="Memb_transporter_dom"/>
</dbReference>
<evidence type="ECO:0000259" key="7">
    <source>
        <dbReference type="Pfam" id="PF13515"/>
    </source>
</evidence>
<feature type="transmembrane region" description="Helical" evidence="6">
    <location>
        <begin position="63"/>
        <end position="82"/>
    </location>
</feature>
<accession>A0ABP6RCZ8</accession>
<keyword evidence="2 6" id="KW-0812">Transmembrane</keyword>
<dbReference type="Proteomes" id="UP001501736">
    <property type="component" value="Unassembled WGS sequence"/>
</dbReference>
<reference evidence="9" key="1">
    <citation type="journal article" date="2019" name="Int. J. Syst. Evol. Microbiol.">
        <title>The Global Catalogue of Microorganisms (GCM) 10K type strain sequencing project: providing services to taxonomists for standard genome sequencing and annotation.</title>
        <authorList>
            <consortium name="The Broad Institute Genomics Platform"/>
            <consortium name="The Broad Institute Genome Sequencing Center for Infectious Disease"/>
            <person name="Wu L."/>
            <person name="Ma J."/>
        </authorList>
    </citation>
    <scope>NUCLEOTIDE SEQUENCE [LARGE SCALE GENOMIC DNA]</scope>
    <source>
        <strain evidence="9">JCM 11483</strain>
    </source>
</reference>
<proteinExistence type="predicted"/>
<evidence type="ECO:0000256" key="3">
    <source>
        <dbReference type="ARBA" id="ARBA00022989"/>
    </source>
</evidence>
<organism evidence="8 9">
    <name type="scientific">Nesterenkonia halobia</name>
    <dbReference type="NCBI Taxonomy" id="37922"/>
    <lineage>
        <taxon>Bacteria</taxon>
        <taxon>Bacillati</taxon>
        <taxon>Actinomycetota</taxon>
        <taxon>Actinomycetes</taxon>
        <taxon>Micrococcales</taxon>
        <taxon>Micrococcaceae</taxon>
        <taxon>Nesterenkonia</taxon>
    </lineage>
</organism>
<evidence type="ECO:0000256" key="5">
    <source>
        <dbReference type="SAM" id="MobiDB-lite"/>
    </source>
</evidence>
<feature type="transmembrane region" description="Helical" evidence="6">
    <location>
        <begin position="88"/>
        <end position="105"/>
    </location>
</feature>
<sequence length="430" mass="45810">MTNSPEEAGPAAPGLAADDAAAAPARGEARRRAGVVASLRHLTRRTAHMAASRAKAGAIRARYSWMPALQMTVAGVGAFVLAEAVFGHSGPIFAAVAAMIALGFTKEPRLRKIIEVSIGCTLGIFIGDTMLHTFGSGPITAASVVFVSVMLARFLDSSSLLAMQMGLQALLVVMIPAPEAGIFGPFSRSADAVLGGVTAMVVALATPKDPRREPIREVSRAVDELAAALRETASGIRQSESREAWHALIRTRGIQPQLDDVHGAVTSARELTRYSPAYRRHRHYVRSMGRVAEQTDLAVRSMRLVARRAVSVIDHAALGDPATRGLGKVLDEFADAVQLISRAVGEPGPAYERRMEDARDRLIAVAMQLHPARLRVDTLEGEAVVMLVRTMVVDVMIGAGIPAEEAADYLPGLRKRSPPTGTMPVVDDES</sequence>
<dbReference type="EMBL" id="BAAAYG010000003">
    <property type="protein sequence ID" value="GAA3281278.1"/>
    <property type="molecule type" value="Genomic_DNA"/>
</dbReference>
<evidence type="ECO:0000313" key="9">
    <source>
        <dbReference type="Proteomes" id="UP001501736"/>
    </source>
</evidence>
<evidence type="ECO:0000256" key="6">
    <source>
        <dbReference type="SAM" id="Phobius"/>
    </source>
</evidence>
<keyword evidence="9" id="KW-1185">Reference proteome</keyword>